<dbReference type="Proteomes" id="UP001601976">
    <property type="component" value="Unassembled WGS sequence"/>
</dbReference>
<protein>
    <submittedName>
        <fullName evidence="2">Lipopolysaccharide biosynthesis protein</fullName>
    </submittedName>
</protein>
<sequence length="245" mass="24705">MTDSPEQQQPAAPGRFSRFAAKIKPKIQAIPVPVWWPLPVCAVLGTACGVSYGALQTPEYTATSYVVAVPAKGIEPTAALGYAQAYGRITTSDSTLAYARVAAGVPPEALRTQVSTETSPDSPMIAITGTADKPAVAADIANAVAEAVFVSSNHVSKNTGVKLLVFSQAIAPTEAASPSLPISAAVGGSTGGLIGGLALLVRPKRPRATASASVPAPSAAPAESHPNANANANGTANAKAERELV</sequence>
<keyword evidence="3" id="KW-1185">Reference proteome</keyword>
<organism evidence="2 3">
    <name type="scientific">Streptomyces flavidovirens</name>
    <dbReference type="NCBI Taxonomy" id="67298"/>
    <lineage>
        <taxon>Bacteria</taxon>
        <taxon>Bacillati</taxon>
        <taxon>Actinomycetota</taxon>
        <taxon>Actinomycetes</taxon>
        <taxon>Kitasatosporales</taxon>
        <taxon>Streptomycetaceae</taxon>
        <taxon>Streptomyces</taxon>
    </lineage>
</organism>
<evidence type="ECO:0000313" key="3">
    <source>
        <dbReference type="Proteomes" id="UP001601976"/>
    </source>
</evidence>
<evidence type="ECO:0000256" key="1">
    <source>
        <dbReference type="SAM" id="MobiDB-lite"/>
    </source>
</evidence>
<gene>
    <name evidence="2" type="ORF">ACFYWW_24225</name>
</gene>
<dbReference type="EMBL" id="JBIAPK010000007">
    <property type="protein sequence ID" value="MFF3341796.1"/>
    <property type="molecule type" value="Genomic_DNA"/>
</dbReference>
<dbReference type="RefSeq" id="WP_387896761.1">
    <property type="nucleotide sequence ID" value="NZ_JBIAPK010000007.1"/>
</dbReference>
<accession>A0ABW6RLF9</accession>
<reference evidence="2 3" key="1">
    <citation type="submission" date="2024-10" db="EMBL/GenBank/DDBJ databases">
        <title>The Natural Products Discovery Center: Release of the First 8490 Sequenced Strains for Exploring Actinobacteria Biosynthetic Diversity.</title>
        <authorList>
            <person name="Kalkreuter E."/>
            <person name="Kautsar S.A."/>
            <person name="Yang D."/>
            <person name="Bader C.D."/>
            <person name="Teijaro C.N."/>
            <person name="Fluegel L."/>
            <person name="Davis C.M."/>
            <person name="Simpson J.R."/>
            <person name="Lauterbach L."/>
            <person name="Steele A.D."/>
            <person name="Gui C."/>
            <person name="Meng S."/>
            <person name="Li G."/>
            <person name="Viehrig K."/>
            <person name="Ye F."/>
            <person name="Su P."/>
            <person name="Kiefer A.F."/>
            <person name="Nichols A."/>
            <person name="Cepeda A.J."/>
            <person name="Yan W."/>
            <person name="Fan B."/>
            <person name="Jiang Y."/>
            <person name="Adhikari A."/>
            <person name="Zheng C.-J."/>
            <person name="Schuster L."/>
            <person name="Cowan T.M."/>
            <person name="Smanski M.J."/>
            <person name="Chevrette M.G."/>
            <person name="De Carvalho L.P.S."/>
            <person name="Shen B."/>
        </authorList>
    </citation>
    <scope>NUCLEOTIDE SEQUENCE [LARGE SCALE GENOMIC DNA]</scope>
    <source>
        <strain evidence="2 3">NPDC003029</strain>
    </source>
</reference>
<comment type="caution">
    <text evidence="2">The sequence shown here is derived from an EMBL/GenBank/DDBJ whole genome shotgun (WGS) entry which is preliminary data.</text>
</comment>
<feature type="compositionally biased region" description="Low complexity" evidence="1">
    <location>
        <begin position="209"/>
        <end position="238"/>
    </location>
</feature>
<name>A0ABW6RLF9_9ACTN</name>
<feature type="region of interest" description="Disordered" evidence="1">
    <location>
        <begin position="209"/>
        <end position="245"/>
    </location>
</feature>
<evidence type="ECO:0000313" key="2">
    <source>
        <dbReference type="EMBL" id="MFF3341796.1"/>
    </source>
</evidence>
<proteinExistence type="predicted"/>